<sequence>METYPLVEPLIKERDAIYESLTYSSELYVSGGLIWKKVGIYKNKHFLLETLL</sequence>
<proteinExistence type="predicted"/>
<evidence type="ECO:0000313" key="1">
    <source>
        <dbReference type="EMBL" id="KAJ6691180.1"/>
    </source>
</evidence>
<evidence type="ECO:0000313" key="2">
    <source>
        <dbReference type="Proteomes" id="UP001151752"/>
    </source>
</evidence>
<dbReference type="EMBL" id="JAPFFM010000018">
    <property type="protein sequence ID" value="KAJ6691180.1"/>
    <property type="molecule type" value="Genomic_DNA"/>
</dbReference>
<keyword evidence="2" id="KW-1185">Reference proteome</keyword>
<reference evidence="1" key="2">
    <citation type="journal article" date="2023" name="Int. J. Mol. Sci.">
        <title>De Novo Assembly and Annotation of 11 Diverse Shrub Willow (Salix) Genomes Reveals Novel Gene Organization in Sex-Linked Regions.</title>
        <authorList>
            <person name="Hyden B."/>
            <person name="Feng K."/>
            <person name="Yates T.B."/>
            <person name="Jawdy S."/>
            <person name="Cereghino C."/>
            <person name="Smart L.B."/>
            <person name="Muchero W."/>
        </authorList>
    </citation>
    <scope>NUCLEOTIDE SEQUENCE</scope>
    <source>
        <tissue evidence="1">Shoot tip</tissue>
    </source>
</reference>
<gene>
    <name evidence="1" type="ORF">OIU74_015801</name>
</gene>
<organism evidence="1 2">
    <name type="scientific">Salix koriyanagi</name>
    <dbReference type="NCBI Taxonomy" id="2511006"/>
    <lineage>
        <taxon>Eukaryota</taxon>
        <taxon>Viridiplantae</taxon>
        <taxon>Streptophyta</taxon>
        <taxon>Embryophyta</taxon>
        <taxon>Tracheophyta</taxon>
        <taxon>Spermatophyta</taxon>
        <taxon>Magnoliopsida</taxon>
        <taxon>eudicotyledons</taxon>
        <taxon>Gunneridae</taxon>
        <taxon>Pentapetalae</taxon>
        <taxon>rosids</taxon>
        <taxon>fabids</taxon>
        <taxon>Malpighiales</taxon>
        <taxon>Salicaceae</taxon>
        <taxon>Saliceae</taxon>
        <taxon>Salix</taxon>
    </lineage>
</organism>
<accession>A0A9Q0PMW0</accession>
<dbReference type="AlphaFoldDB" id="A0A9Q0PMW0"/>
<name>A0A9Q0PMW0_9ROSI</name>
<protein>
    <submittedName>
        <fullName evidence="1">Uncharacterized protein</fullName>
    </submittedName>
</protein>
<comment type="caution">
    <text evidence="1">The sequence shown here is derived from an EMBL/GenBank/DDBJ whole genome shotgun (WGS) entry which is preliminary data.</text>
</comment>
<reference evidence="1" key="1">
    <citation type="submission" date="2022-11" db="EMBL/GenBank/DDBJ databases">
        <authorList>
            <person name="Hyden B.L."/>
            <person name="Feng K."/>
            <person name="Yates T."/>
            <person name="Jawdy S."/>
            <person name="Smart L.B."/>
            <person name="Muchero W."/>
        </authorList>
    </citation>
    <scope>NUCLEOTIDE SEQUENCE</scope>
    <source>
        <tissue evidence="1">Shoot tip</tissue>
    </source>
</reference>
<dbReference type="Proteomes" id="UP001151752">
    <property type="component" value="Chromosome 17"/>
</dbReference>